<dbReference type="Gene3D" id="3.10.450.50">
    <property type="match status" value="1"/>
</dbReference>
<evidence type="ECO:0000259" key="1">
    <source>
        <dbReference type="Pfam" id="PF14534"/>
    </source>
</evidence>
<proteinExistence type="predicted"/>
<feature type="domain" description="DUF4440" evidence="1">
    <location>
        <begin position="10"/>
        <end position="106"/>
    </location>
</feature>
<dbReference type="KEGG" id="ege:EM595_p0377"/>
<gene>
    <name evidence="2" type="ORF">EM595_p0377</name>
</gene>
<sequence>MLLETLIALERSLHAEKRKDAGWLDAILHADFHEITRSGTAVSRAETLSALINDPVHQPIAGTDYQLVTVAPSHALLHYRSDNQDGTRSTLRTSYWVMNDASRWQLFFHQGTPAAEC</sequence>
<dbReference type="AlphaFoldDB" id="A0A0U5L5J8"/>
<keyword evidence="3" id="KW-1185">Reference proteome</keyword>
<evidence type="ECO:0000313" key="2">
    <source>
        <dbReference type="EMBL" id="CUU26074.1"/>
    </source>
</evidence>
<accession>A0A0U5L5J8</accession>
<protein>
    <recommendedName>
        <fullName evidence="1">DUF4440 domain-containing protein</fullName>
    </recommendedName>
</protein>
<dbReference type="Proteomes" id="UP000059419">
    <property type="component" value="Plasmid pEM01"/>
</dbReference>
<dbReference type="InterPro" id="IPR027843">
    <property type="entry name" value="DUF4440"/>
</dbReference>
<name>A0A0U5L5J8_9GAMM</name>
<dbReference type="InterPro" id="IPR032710">
    <property type="entry name" value="NTF2-like_dom_sf"/>
</dbReference>
<dbReference type="OrthoDB" id="121974at2"/>
<dbReference type="EMBL" id="LN907828">
    <property type="protein sequence ID" value="CUU26074.1"/>
    <property type="molecule type" value="Genomic_DNA"/>
</dbReference>
<dbReference type="PATRIC" id="fig|1619313.3.peg.3995"/>
<evidence type="ECO:0000313" key="3">
    <source>
        <dbReference type="Proteomes" id="UP000059419"/>
    </source>
</evidence>
<dbReference type="RefSeq" id="WP_067436531.1">
    <property type="nucleotide sequence ID" value="NZ_JACSXD010000005.1"/>
</dbReference>
<reference evidence="3" key="1">
    <citation type="submission" date="2015-11" db="EMBL/GenBank/DDBJ databases">
        <authorList>
            <person name="Blom J."/>
        </authorList>
    </citation>
    <scope>NUCLEOTIDE SEQUENCE [LARGE SCALE GENOMIC DNA]</scope>
    <source>
        <plasmid evidence="3">pEM01</plasmid>
    </source>
</reference>
<organism evidence="2 3">
    <name type="scientific">Duffyella gerundensis</name>
    <dbReference type="NCBI Taxonomy" id="1619313"/>
    <lineage>
        <taxon>Bacteria</taxon>
        <taxon>Pseudomonadati</taxon>
        <taxon>Pseudomonadota</taxon>
        <taxon>Gammaproteobacteria</taxon>
        <taxon>Enterobacterales</taxon>
        <taxon>Erwiniaceae</taxon>
        <taxon>Duffyella</taxon>
    </lineage>
</organism>
<dbReference type="SUPFAM" id="SSF54427">
    <property type="entry name" value="NTF2-like"/>
    <property type="match status" value="1"/>
</dbReference>
<dbReference type="Pfam" id="PF14534">
    <property type="entry name" value="DUF4440"/>
    <property type="match status" value="1"/>
</dbReference>
<geneLocation type="plasmid" evidence="3">
    <name>pEM01</name>
</geneLocation>